<dbReference type="Pfam" id="PF13508">
    <property type="entry name" value="Acetyltransf_7"/>
    <property type="match status" value="1"/>
</dbReference>
<feature type="domain" description="N-acetyltransferase" evidence="1">
    <location>
        <begin position="127"/>
        <end position="271"/>
    </location>
</feature>
<dbReference type="InterPro" id="IPR052523">
    <property type="entry name" value="Trichothecene_AcTrans"/>
</dbReference>
<reference evidence="2 3" key="1">
    <citation type="submission" date="2017-08" db="EMBL/GenBank/DDBJ databases">
        <title>Harnessing the power of phylogenomics to disentangle the directionality and signatures of interkingdom host jumping in the parasitic fungal genus Tolypocladium.</title>
        <authorList>
            <person name="Quandt C.A."/>
            <person name="Patterson W."/>
            <person name="Spatafora J.W."/>
        </authorList>
    </citation>
    <scope>NUCLEOTIDE SEQUENCE [LARGE SCALE GENOMIC DNA]</scope>
    <source>
        <strain evidence="2 3">CBS 113982</strain>
    </source>
</reference>
<evidence type="ECO:0000259" key="1">
    <source>
        <dbReference type="PROSITE" id="PS51186"/>
    </source>
</evidence>
<evidence type="ECO:0000313" key="3">
    <source>
        <dbReference type="Proteomes" id="UP000236621"/>
    </source>
</evidence>
<gene>
    <name evidence="2" type="ORF">TCAP_05653</name>
</gene>
<dbReference type="InterPro" id="IPR016181">
    <property type="entry name" value="Acyl_CoA_acyltransferase"/>
</dbReference>
<dbReference type="Gene3D" id="3.40.630.30">
    <property type="match status" value="1"/>
</dbReference>
<accession>A0A2K3QA88</accession>
<dbReference type="PANTHER" id="PTHR42791:SF2">
    <property type="entry name" value="N-ACETYLTRANSFERASE DOMAIN-CONTAINING PROTEIN"/>
    <property type="match status" value="1"/>
</dbReference>
<organism evidence="2 3">
    <name type="scientific">Tolypocladium capitatum</name>
    <dbReference type="NCBI Taxonomy" id="45235"/>
    <lineage>
        <taxon>Eukaryota</taxon>
        <taxon>Fungi</taxon>
        <taxon>Dikarya</taxon>
        <taxon>Ascomycota</taxon>
        <taxon>Pezizomycotina</taxon>
        <taxon>Sordariomycetes</taxon>
        <taxon>Hypocreomycetidae</taxon>
        <taxon>Hypocreales</taxon>
        <taxon>Ophiocordycipitaceae</taxon>
        <taxon>Tolypocladium</taxon>
    </lineage>
</organism>
<evidence type="ECO:0000313" key="2">
    <source>
        <dbReference type="EMBL" id="PNY24414.1"/>
    </source>
</evidence>
<keyword evidence="3" id="KW-1185">Reference proteome</keyword>
<protein>
    <recommendedName>
        <fullName evidence="1">N-acetyltransferase domain-containing protein</fullName>
    </recommendedName>
</protein>
<dbReference type="GO" id="GO:0016747">
    <property type="term" value="F:acyltransferase activity, transferring groups other than amino-acyl groups"/>
    <property type="evidence" value="ECO:0007669"/>
    <property type="project" value="InterPro"/>
</dbReference>
<dbReference type="CDD" id="cd04301">
    <property type="entry name" value="NAT_SF"/>
    <property type="match status" value="1"/>
</dbReference>
<comment type="caution">
    <text evidence="2">The sequence shown here is derived from an EMBL/GenBank/DDBJ whole genome shotgun (WGS) entry which is preliminary data.</text>
</comment>
<proteinExistence type="predicted"/>
<dbReference type="InterPro" id="IPR000182">
    <property type="entry name" value="GNAT_dom"/>
</dbReference>
<dbReference type="PANTHER" id="PTHR42791">
    <property type="entry name" value="GNAT FAMILY ACETYLTRANSFERASE"/>
    <property type="match status" value="1"/>
</dbReference>
<dbReference type="SUPFAM" id="SSF55729">
    <property type="entry name" value="Acyl-CoA N-acyltransferases (Nat)"/>
    <property type="match status" value="1"/>
</dbReference>
<dbReference type="EMBL" id="NRSZ01000887">
    <property type="protein sequence ID" value="PNY24414.1"/>
    <property type="molecule type" value="Genomic_DNA"/>
</dbReference>
<sequence>VPPQTAPQSQPALVFTLLRGLARPIFLFSSARSTLHPAKMAPWSIEGCTVDDAAALGRNNGAAFWDQPMWKMMWPEDKTREYLMEQLTKRLPMRLLRNRDIMRHQKAVDAETGALIGYARWELPEGSKVAPGTGDPEWLDAQVPDVGADQWRAFEELEASSWWEPREDMGELDSKNEAIQDRILAERPYIKLDYLAVHPENTGRGIATALVESGMREAEKMGIPIYIFAFKSARGIYVKLGFKEVDRLVQDDSAFGGSGDYGVYFMVYEVAPGAAR</sequence>
<name>A0A2K3QA88_9HYPO</name>
<feature type="non-terminal residue" evidence="2">
    <location>
        <position position="1"/>
    </location>
</feature>
<dbReference type="Proteomes" id="UP000236621">
    <property type="component" value="Unassembled WGS sequence"/>
</dbReference>
<dbReference type="PROSITE" id="PS51186">
    <property type="entry name" value="GNAT"/>
    <property type="match status" value="1"/>
</dbReference>
<dbReference type="OrthoDB" id="61113at2759"/>
<dbReference type="AlphaFoldDB" id="A0A2K3QA88"/>